<sequence>MSANNASAALVGRIIERLKDRIPELLVDSFPDNPEGYRLKHPKGALLVRYKGSRYGESRDLGENARDRDMVMEVTIHARGLNGESGAVAYLDRALRALSGRRIAGFSPLVPVEDGFLDQGAGLWRYFIDFSARTLFVAETEAESGPLATKATFE</sequence>
<proteinExistence type="predicted"/>
<dbReference type="AlphaFoldDB" id="A0A450YW35"/>
<dbReference type="InterPro" id="IPR038042">
    <property type="entry name" value="Gp37-like"/>
</dbReference>
<reference evidence="1" key="1">
    <citation type="submission" date="2019-02" db="EMBL/GenBank/DDBJ databases">
        <authorList>
            <person name="Gruber-Vodicka R. H."/>
            <person name="Seah K. B. B."/>
        </authorList>
    </citation>
    <scope>NUCLEOTIDE SEQUENCE</scope>
    <source>
        <strain evidence="1">BECK_BZ125</strain>
    </source>
</reference>
<accession>A0A450YW35</accession>
<dbReference type="InterPro" id="IPR035934">
    <property type="entry name" value="Phage_tail_protein-like_sf"/>
</dbReference>
<protein>
    <submittedName>
        <fullName evidence="1">Gp37 protein</fullName>
    </submittedName>
</protein>
<dbReference type="SUPFAM" id="SSF143749">
    <property type="entry name" value="Phage tail protein-like"/>
    <property type="match status" value="1"/>
</dbReference>
<organism evidence="1">
    <name type="scientific">Candidatus Kentrum sp. TC</name>
    <dbReference type="NCBI Taxonomy" id="2126339"/>
    <lineage>
        <taxon>Bacteria</taxon>
        <taxon>Pseudomonadati</taxon>
        <taxon>Pseudomonadota</taxon>
        <taxon>Gammaproteobacteria</taxon>
        <taxon>Candidatus Kentrum</taxon>
    </lineage>
</organism>
<gene>
    <name evidence="1" type="ORF">BECKTC1821E_GA0114239_105419</name>
</gene>
<evidence type="ECO:0000313" key="1">
    <source>
        <dbReference type="EMBL" id="VFK45781.1"/>
    </source>
</evidence>
<dbReference type="InterPro" id="IPR018602">
    <property type="entry name" value="Gp37/STM4215"/>
</dbReference>
<name>A0A450YW35_9GAMM</name>
<dbReference type="Pfam" id="PF09646">
    <property type="entry name" value="Gp37"/>
    <property type="match status" value="1"/>
</dbReference>
<dbReference type="EMBL" id="CAADFT010000054">
    <property type="protein sequence ID" value="VFK45781.1"/>
    <property type="molecule type" value="Genomic_DNA"/>
</dbReference>
<dbReference type="Gene3D" id="3.30.2000.10">
    <property type="entry name" value="Phage tail protein-like"/>
    <property type="match status" value="1"/>
</dbReference>